<dbReference type="GO" id="GO:0103068">
    <property type="term" value="F:leukotriene C4 gamma-glutamyl transferase activity"/>
    <property type="evidence" value="ECO:0007669"/>
    <property type="project" value="UniProtKB-EC"/>
</dbReference>
<dbReference type="EC" id="2.3.2.2" evidence="1"/>
<accession>A0A9X2I6Q8</accession>
<keyword evidence="1" id="KW-0808">Transferase</keyword>
<keyword evidence="1" id="KW-0012">Acyltransferase</keyword>
<protein>
    <submittedName>
        <fullName evidence="1">Gamma-glutamyltransferase</fullName>
        <ecNumber evidence="1">2.3.2.2</ecNumber>
    </submittedName>
</protein>
<reference evidence="1" key="1">
    <citation type="submission" date="2022-02" db="EMBL/GenBank/DDBJ databases">
        <title>Halalkalibacter sp. nov. isolated from Lonar Lake, India.</title>
        <authorList>
            <person name="Joshi A."/>
            <person name="Thite S."/>
            <person name="Lodha T."/>
        </authorList>
    </citation>
    <scope>NUCLEOTIDE SEQUENCE</scope>
    <source>
        <strain evidence="1">MEB205</strain>
    </source>
</reference>
<gene>
    <name evidence="1" type="ORF">MF646_19775</name>
</gene>
<organism evidence="1 2">
    <name type="scientific">Halalkalibacter alkaliphilus</name>
    <dbReference type="NCBI Taxonomy" id="2917993"/>
    <lineage>
        <taxon>Bacteria</taxon>
        <taxon>Bacillati</taxon>
        <taxon>Bacillota</taxon>
        <taxon>Bacilli</taxon>
        <taxon>Bacillales</taxon>
        <taxon>Bacillaceae</taxon>
        <taxon>Halalkalibacter</taxon>
    </lineage>
</organism>
<dbReference type="InterPro" id="IPR043137">
    <property type="entry name" value="GGT_ssub_C"/>
</dbReference>
<dbReference type="EMBL" id="JAKRYL010000027">
    <property type="protein sequence ID" value="MCL7749361.1"/>
    <property type="molecule type" value="Genomic_DNA"/>
</dbReference>
<evidence type="ECO:0000313" key="2">
    <source>
        <dbReference type="Proteomes" id="UP001139150"/>
    </source>
</evidence>
<sequence>MDFCLNPQAALDATRWMWSEGKKIYIQCHLAPHIAEELARRGHDIKMELVGGQFGRGKMRPKKWSVNGWHRIKNWRTYSSLVSELLVENSRWSKCPP</sequence>
<comment type="caution">
    <text evidence="1">The sequence shown here is derived from an EMBL/GenBank/DDBJ whole genome shotgun (WGS) entry which is preliminary data.</text>
</comment>
<dbReference type="Gene3D" id="3.60.20.40">
    <property type="match status" value="1"/>
</dbReference>
<dbReference type="Proteomes" id="UP001139150">
    <property type="component" value="Unassembled WGS sequence"/>
</dbReference>
<keyword evidence="2" id="KW-1185">Reference proteome</keyword>
<proteinExistence type="predicted"/>
<evidence type="ECO:0000313" key="1">
    <source>
        <dbReference type="EMBL" id="MCL7749361.1"/>
    </source>
</evidence>
<name>A0A9X2I6Q8_9BACI</name>
<dbReference type="AlphaFoldDB" id="A0A9X2I6Q8"/>